<comment type="caution">
    <text evidence="3">The sequence shown here is derived from an EMBL/GenBank/DDBJ whole genome shotgun (WGS) entry which is preliminary data.</text>
</comment>
<proteinExistence type="inferred from homology"/>
<dbReference type="GO" id="GO:0005829">
    <property type="term" value="C:cytosol"/>
    <property type="evidence" value="ECO:0007669"/>
    <property type="project" value="UniProtKB-UniRule"/>
</dbReference>
<dbReference type="GO" id="GO:1990116">
    <property type="term" value="P:ribosome-associated ubiquitin-dependent protein catabolic process"/>
    <property type="evidence" value="ECO:0007669"/>
    <property type="project" value="UniProtKB-UniRule"/>
</dbReference>
<dbReference type="GO" id="GO:1990112">
    <property type="term" value="C:RQC complex"/>
    <property type="evidence" value="ECO:0007669"/>
    <property type="project" value="UniProtKB-UniRule"/>
</dbReference>
<organism evidence="3 4">
    <name type="scientific">Blepharisma stoltei</name>
    <dbReference type="NCBI Taxonomy" id="1481888"/>
    <lineage>
        <taxon>Eukaryota</taxon>
        <taxon>Sar</taxon>
        <taxon>Alveolata</taxon>
        <taxon>Ciliophora</taxon>
        <taxon>Postciliodesmatophora</taxon>
        <taxon>Heterotrichea</taxon>
        <taxon>Heterotrichida</taxon>
        <taxon>Blepharismidae</taxon>
        <taxon>Blepharisma</taxon>
    </lineage>
</organism>
<comment type="similarity">
    <text evidence="1">Belongs to the LTN1 family.</text>
</comment>
<dbReference type="EC" id="2.3.2.27" evidence="1"/>
<comment type="function">
    <text evidence="1">E3 ubiquitin-protein ligase. Component of the ribosome quality control complex (RQC), a ribosome-associated complex that mediates ubiquitination and extraction of incompletely synthesized nascent chains for proteasomal degradation.</text>
</comment>
<comment type="pathway">
    <text evidence="1">Protein modification; protein ubiquitination.</text>
</comment>
<keyword evidence="1" id="KW-0833">Ubl conjugation pathway</keyword>
<dbReference type="GO" id="GO:0008270">
    <property type="term" value="F:zinc ion binding"/>
    <property type="evidence" value="ECO:0007669"/>
    <property type="project" value="UniProtKB-KW"/>
</dbReference>
<keyword evidence="1" id="KW-0808">Transferase</keyword>
<dbReference type="PANTHER" id="PTHR12389">
    <property type="entry name" value="ZINC FINGER PROTEIN 294"/>
    <property type="match status" value="1"/>
</dbReference>
<evidence type="ECO:0000313" key="3">
    <source>
        <dbReference type="EMBL" id="CAG9322873.1"/>
    </source>
</evidence>
<keyword evidence="1" id="KW-0479">Metal-binding</keyword>
<protein>
    <recommendedName>
        <fullName evidence="1">E3 ubiquitin-protein ligase listerin</fullName>
        <ecNumber evidence="1">2.3.2.27</ecNumber>
    </recommendedName>
    <alternativeName>
        <fullName evidence="1">RING-type E3 ubiquitin transferase listerin</fullName>
    </alternativeName>
</protein>
<reference evidence="3" key="1">
    <citation type="submission" date="2021-09" db="EMBL/GenBank/DDBJ databases">
        <authorList>
            <consortium name="AG Swart"/>
            <person name="Singh M."/>
            <person name="Singh A."/>
            <person name="Seah K."/>
            <person name="Emmerich C."/>
        </authorList>
    </citation>
    <scope>NUCLEOTIDE SEQUENCE</scope>
    <source>
        <strain evidence="3">ATCC30299</strain>
    </source>
</reference>
<dbReference type="Proteomes" id="UP001162131">
    <property type="component" value="Unassembled WGS sequence"/>
</dbReference>
<feature type="domain" description="E3 ubiquitin-protein ligase listerin N-terminal" evidence="2">
    <location>
        <begin position="40"/>
        <end position="329"/>
    </location>
</feature>
<dbReference type="GO" id="GO:0072344">
    <property type="term" value="P:rescue of stalled ribosome"/>
    <property type="evidence" value="ECO:0007669"/>
    <property type="project" value="UniProtKB-UniRule"/>
</dbReference>
<sequence>MEPGSGSVNLFERFSSLSSDDRSLYYNPEAPYTEVQFHEIKNTIDKCKKKSSSTKIKSLNKLVTACNEATDFTLLIDMLPNWVYLFSSLTKFEAEKAVREAAFKTQIVFFSKFKKSFAKYLDEIFTPLWLGRCDPCREVAENAKRAFSAAFPEDRQPKVVEKCFERYMRESMSILREDIKEKEEINERLMSCSILGIKEAVEMTDTIIPQIAPLYESLPIWNFTASNYLPLVRSASMFCINTFLNKGILQRDHYMRMLPLIFGLLKDKNRLVHQALWDQTFLNFLGKFPEFKDNVDTNSIIKDLCSCLVNGAYGAGPVFYPQLVKFLSFLGNEKLGGKKTIENLFLAILKGFNSEDGNFHGKFILNAYYEVVVFVSIKLPEKSKDINKFILEPANMYLQSQSLITPIMHLNVVPGLLGQTLGYLEQRGIFPEISEYLYQLSYGGLQQSPQVAIAFLKELNNELTSKGPQCRSLIRNLIHIMHSQISQDIENKFTINDHEQLQNKLKMLLAFTEISSSLDIPIYDWWTRGINEKLSVEILRILVSILKTDPKQWWRAVVQSKISYDNLPLLIPDVFSEALLKAADAAELEDLVTGLINSLKDSTNLAVSAVLIGILLNISTSKLITLIPLHTKIRKNVFILLELHKEEELSLQEVMNMWKESLEKERNGDEVCFICCRANEINDSSLPDLECISCRNKVHKACVENVETKEKCLYCEEKFSEIVNL</sequence>
<evidence type="ECO:0000259" key="2">
    <source>
        <dbReference type="Pfam" id="PF22958"/>
    </source>
</evidence>
<dbReference type="GO" id="GO:0043023">
    <property type="term" value="F:ribosomal large subunit binding"/>
    <property type="evidence" value="ECO:0007669"/>
    <property type="project" value="TreeGrafter"/>
</dbReference>
<dbReference type="InterPro" id="IPR054476">
    <property type="entry name" value="Ltn1_N"/>
</dbReference>
<dbReference type="InterPro" id="IPR039795">
    <property type="entry name" value="LTN1/Rkr1"/>
</dbReference>
<dbReference type="InterPro" id="IPR011989">
    <property type="entry name" value="ARM-like"/>
</dbReference>
<keyword evidence="4" id="KW-1185">Reference proteome</keyword>
<evidence type="ECO:0000313" key="4">
    <source>
        <dbReference type="Proteomes" id="UP001162131"/>
    </source>
</evidence>
<comment type="catalytic activity">
    <reaction evidence="1">
        <text>S-ubiquitinyl-[E2 ubiquitin-conjugating enzyme]-L-cysteine + [acceptor protein]-L-lysine = [E2 ubiquitin-conjugating enzyme]-L-cysteine + N(6)-ubiquitinyl-[acceptor protein]-L-lysine.</text>
        <dbReference type="EC" id="2.3.2.27"/>
    </reaction>
</comment>
<dbReference type="SUPFAM" id="SSF48371">
    <property type="entry name" value="ARM repeat"/>
    <property type="match status" value="1"/>
</dbReference>
<name>A0AAU9JBK3_9CILI</name>
<keyword evidence="1" id="KW-0863">Zinc-finger</keyword>
<dbReference type="EMBL" id="CAJZBQ010000032">
    <property type="protein sequence ID" value="CAG9322873.1"/>
    <property type="molecule type" value="Genomic_DNA"/>
</dbReference>
<dbReference type="PANTHER" id="PTHR12389:SF0">
    <property type="entry name" value="E3 UBIQUITIN-PROTEIN LIGASE LISTERIN"/>
    <property type="match status" value="1"/>
</dbReference>
<evidence type="ECO:0000256" key="1">
    <source>
        <dbReference type="RuleBase" id="RU367090"/>
    </source>
</evidence>
<dbReference type="AlphaFoldDB" id="A0AAU9JBK3"/>
<dbReference type="Pfam" id="PF22958">
    <property type="entry name" value="Ltn1_1st"/>
    <property type="match status" value="1"/>
</dbReference>
<keyword evidence="1" id="KW-0862">Zinc</keyword>
<dbReference type="InterPro" id="IPR016024">
    <property type="entry name" value="ARM-type_fold"/>
</dbReference>
<accession>A0AAU9JBK3</accession>
<gene>
    <name evidence="3" type="ORF">BSTOLATCC_MIC31984</name>
</gene>
<comment type="subunit">
    <text evidence="1">Component of the ribosome quality control complex (RQC).</text>
</comment>
<dbReference type="GO" id="GO:0061630">
    <property type="term" value="F:ubiquitin protein ligase activity"/>
    <property type="evidence" value="ECO:0007669"/>
    <property type="project" value="UniProtKB-UniRule"/>
</dbReference>
<dbReference type="Gene3D" id="1.25.10.10">
    <property type="entry name" value="Leucine-rich Repeat Variant"/>
    <property type="match status" value="1"/>
</dbReference>